<reference evidence="3" key="2">
    <citation type="submission" date="2020-10" db="EMBL/GenBank/DDBJ databases">
        <authorList>
            <person name="Cooper E.A."/>
            <person name="Brenton Z.W."/>
            <person name="Flinn B.S."/>
            <person name="Jenkins J."/>
            <person name="Shu S."/>
            <person name="Flowers D."/>
            <person name="Luo F."/>
            <person name="Wang Y."/>
            <person name="Xia P."/>
            <person name="Barry K."/>
            <person name="Daum C."/>
            <person name="Lipzen A."/>
            <person name="Yoshinaga Y."/>
            <person name="Schmutz J."/>
            <person name="Saski C."/>
            <person name="Vermerris W."/>
            <person name="Kresovich S."/>
        </authorList>
    </citation>
    <scope>NUCLEOTIDE SEQUENCE</scope>
</reference>
<sequence>MWLSSLAIGVLLGSTEALTGPKHSRWQWQVIHHPPWCGTVVCTRGCGLTPARGAPDHPSARWFTSAGPLFFVPNLRHPARLATPSRNLRRHQAKRPKAKPCHRSGKRVAFRQSESVDLTFAGGLLVIGGGGGDGAPGGGHNDHIRRAAAGVHGQALLRHVPDEAGRHPLLPRHPPLRHGLLRPGAQ</sequence>
<keyword evidence="2" id="KW-0732">Signal</keyword>
<feature type="compositionally biased region" description="Basic residues" evidence="1">
    <location>
        <begin position="87"/>
        <end position="106"/>
    </location>
</feature>
<organism evidence="3 4">
    <name type="scientific">Sorghum bicolor</name>
    <name type="common">Sorghum</name>
    <name type="synonym">Sorghum vulgare</name>
    <dbReference type="NCBI Taxonomy" id="4558"/>
    <lineage>
        <taxon>Eukaryota</taxon>
        <taxon>Viridiplantae</taxon>
        <taxon>Streptophyta</taxon>
        <taxon>Embryophyta</taxon>
        <taxon>Tracheophyta</taxon>
        <taxon>Spermatophyta</taxon>
        <taxon>Magnoliopsida</taxon>
        <taxon>Liliopsida</taxon>
        <taxon>Poales</taxon>
        <taxon>Poaceae</taxon>
        <taxon>PACMAD clade</taxon>
        <taxon>Panicoideae</taxon>
        <taxon>Andropogonodae</taxon>
        <taxon>Andropogoneae</taxon>
        <taxon>Sorghinae</taxon>
        <taxon>Sorghum</taxon>
    </lineage>
</organism>
<feature type="signal peptide" evidence="2">
    <location>
        <begin position="1"/>
        <end position="17"/>
    </location>
</feature>
<accession>A0A921RYL2</accession>
<proteinExistence type="predicted"/>
<evidence type="ECO:0000313" key="3">
    <source>
        <dbReference type="EMBL" id="KAG0548010.1"/>
    </source>
</evidence>
<protein>
    <submittedName>
        <fullName evidence="3">Uncharacterized protein</fullName>
    </submittedName>
</protein>
<dbReference type="EMBL" id="CM027680">
    <property type="protein sequence ID" value="KAG0548010.1"/>
    <property type="molecule type" value="Genomic_DNA"/>
</dbReference>
<evidence type="ECO:0000256" key="2">
    <source>
        <dbReference type="SAM" id="SignalP"/>
    </source>
</evidence>
<dbReference type="Proteomes" id="UP000807115">
    <property type="component" value="Chromosome 1"/>
</dbReference>
<reference evidence="3" key="1">
    <citation type="journal article" date="2019" name="BMC Genomics">
        <title>A new reference genome for Sorghum bicolor reveals high levels of sequence similarity between sweet and grain genotypes: implications for the genetics of sugar metabolism.</title>
        <authorList>
            <person name="Cooper E.A."/>
            <person name="Brenton Z.W."/>
            <person name="Flinn B.S."/>
            <person name="Jenkins J."/>
            <person name="Shu S."/>
            <person name="Flowers D."/>
            <person name="Luo F."/>
            <person name="Wang Y."/>
            <person name="Xia P."/>
            <person name="Barry K."/>
            <person name="Daum C."/>
            <person name="Lipzen A."/>
            <person name="Yoshinaga Y."/>
            <person name="Schmutz J."/>
            <person name="Saski C."/>
            <person name="Vermerris W."/>
            <person name="Kresovich S."/>
        </authorList>
    </citation>
    <scope>NUCLEOTIDE SEQUENCE</scope>
</reference>
<feature type="chain" id="PRO_5037251909" evidence="2">
    <location>
        <begin position="18"/>
        <end position="186"/>
    </location>
</feature>
<name>A0A921RYL2_SORBI</name>
<dbReference type="AlphaFoldDB" id="A0A921RYL2"/>
<evidence type="ECO:0000256" key="1">
    <source>
        <dbReference type="SAM" id="MobiDB-lite"/>
    </source>
</evidence>
<feature type="region of interest" description="Disordered" evidence="1">
    <location>
        <begin position="86"/>
        <end position="106"/>
    </location>
</feature>
<gene>
    <name evidence="3" type="ORF">BDA96_01G130000</name>
</gene>
<evidence type="ECO:0000313" key="4">
    <source>
        <dbReference type="Proteomes" id="UP000807115"/>
    </source>
</evidence>
<comment type="caution">
    <text evidence="3">The sequence shown here is derived from an EMBL/GenBank/DDBJ whole genome shotgun (WGS) entry which is preliminary data.</text>
</comment>
<feature type="region of interest" description="Disordered" evidence="1">
    <location>
        <begin position="164"/>
        <end position="186"/>
    </location>
</feature>